<evidence type="ECO:0000313" key="1">
    <source>
        <dbReference type="EMBL" id="GAG41333.1"/>
    </source>
</evidence>
<gene>
    <name evidence="1" type="ORF">S01H1_64286</name>
</gene>
<dbReference type="EMBL" id="BARS01042364">
    <property type="protein sequence ID" value="GAG41333.1"/>
    <property type="molecule type" value="Genomic_DNA"/>
</dbReference>
<sequence>MTLAACCLLLISGFEPEDLAARRERVVQMAAAEKVQLHRLWERFQSLSPAEQEKLRQFEREIAEDEHAAELRDIMRRYYQWCKTLPAYQRLELLELPAKERVAHIRKIKRQTEDADGLRAWLDAQADRVIS</sequence>
<proteinExistence type="predicted"/>
<accession>X0XXK6</accession>
<reference evidence="1" key="1">
    <citation type="journal article" date="2014" name="Front. Microbiol.">
        <title>High frequency of phylogenetically diverse reductive dehalogenase-homologous genes in deep subseafloor sedimentary metagenomes.</title>
        <authorList>
            <person name="Kawai M."/>
            <person name="Futagami T."/>
            <person name="Toyoda A."/>
            <person name="Takaki Y."/>
            <person name="Nishi S."/>
            <person name="Hori S."/>
            <person name="Arai W."/>
            <person name="Tsubouchi T."/>
            <person name="Morono Y."/>
            <person name="Uchiyama I."/>
            <person name="Ito T."/>
            <person name="Fujiyama A."/>
            <person name="Inagaki F."/>
            <person name="Takami H."/>
        </authorList>
    </citation>
    <scope>NUCLEOTIDE SEQUENCE</scope>
    <source>
        <strain evidence="1">Expedition CK06-06</strain>
    </source>
</reference>
<organism evidence="1">
    <name type="scientific">marine sediment metagenome</name>
    <dbReference type="NCBI Taxonomy" id="412755"/>
    <lineage>
        <taxon>unclassified sequences</taxon>
        <taxon>metagenomes</taxon>
        <taxon>ecological metagenomes</taxon>
    </lineage>
</organism>
<name>X0XXK6_9ZZZZ</name>
<dbReference type="AlphaFoldDB" id="X0XXK6"/>
<protein>
    <submittedName>
        <fullName evidence="1">Uncharacterized protein</fullName>
    </submittedName>
</protein>
<feature type="non-terminal residue" evidence="1">
    <location>
        <position position="131"/>
    </location>
</feature>
<comment type="caution">
    <text evidence="1">The sequence shown here is derived from an EMBL/GenBank/DDBJ whole genome shotgun (WGS) entry which is preliminary data.</text>
</comment>